<dbReference type="SUPFAM" id="SSF55729">
    <property type="entry name" value="Acyl-CoA N-acyltransferases (Nat)"/>
    <property type="match status" value="1"/>
</dbReference>
<dbReference type="Pfam" id="PF00583">
    <property type="entry name" value="Acetyltransf_1"/>
    <property type="match status" value="1"/>
</dbReference>
<dbReference type="GO" id="GO:0016747">
    <property type="term" value="F:acyltransferase activity, transferring groups other than amino-acyl groups"/>
    <property type="evidence" value="ECO:0007669"/>
    <property type="project" value="InterPro"/>
</dbReference>
<dbReference type="EMBL" id="FUYS01000002">
    <property type="protein sequence ID" value="SKB33510.1"/>
    <property type="molecule type" value="Genomic_DNA"/>
</dbReference>
<dbReference type="STRING" id="623280.SAMN05660226_00683"/>
<dbReference type="PANTHER" id="PTHR43617:SF34">
    <property type="entry name" value="PUTATIVE-RELATED"/>
    <property type="match status" value="1"/>
</dbReference>
<dbReference type="AlphaFoldDB" id="A0A1T5AF20"/>
<keyword evidence="2" id="KW-0808">Transferase</keyword>
<dbReference type="InterPro" id="IPR016181">
    <property type="entry name" value="Acyl_CoA_acyltransferase"/>
</dbReference>
<evidence type="ECO:0000313" key="3">
    <source>
        <dbReference type="Proteomes" id="UP000190541"/>
    </source>
</evidence>
<evidence type="ECO:0000313" key="2">
    <source>
        <dbReference type="EMBL" id="SKB33510.1"/>
    </source>
</evidence>
<accession>A0A1T5AF20</accession>
<organism evidence="2 3">
    <name type="scientific">Parapedobacter luteus</name>
    <dbReference type="NCBI Taxonomy" id="623280"/>
    <lineage>
        <taxon>Bacteria</taxon>
        <taxon>Pseudomonadati</taxon>
        <taxon>Bacteroidota</taxon>
        <taxon>Sphingobacteriia</taxon>
        <taxon>Sphingobacteriales</taxon>
        <taxon>Sphingobacteriaceae</taxon>
        <taxon>Parapedobacter</taxon>
    </lineage>
</organism>
<dbReference type="InterPro" id="IPR050276">
    <property type="entry name" value="MshD_Acetyltransferase"/>
</dbReference>
<dbReference type="OrthoDB" id="9792929at2"/>
<name>A0A1T5AF20_9SPHI</name>
<keyword evidence="3" id="KW-1185">Reference proteome</keyword>
<dbReference type="Gene3D" id="3.40.630.30">
    <property type="match status" value="1"/>
</dbReference>
<reference evidence="2 3" key="1">
    <citation type="submission" date="2017-02" db="EMBL/GenBank/DDBJ databases">
        <authorList>
            <person name="Peterson S.W."/>
        </authorList>
    </citation>
    <scope>NUCLEOTIDE SEQUENCE [LARGE SCALE GENOMIC DNA]</scope>
    <source>
        <strain evidence="2 3">DSM 22899</strain>
    </source>
</reference>
<dbReference type="CDD" id="cd04301">
    <property type="entry name" value="NAT_SF"/>
    <property type="match status" value="1"/>
</dbReference>
<dbReference type="Proteomes" id="UP000190541">
    <property type="component" value="Unassembled WGS sequence"/>
</dbReference>
<protein>
    <submittedName>
        <fullName evidence="2">Acetyltransferase (GNAT) family protein</fullName>
    </submittedName>
</protein>
<proteinExistence type="predicted"/>
<evidence type="ECO:0000259" key="1">
    <source>
        <dbReference type="PROSITE" id="PS51186"/>
    </source>
</evidence>
<dbReference type="InterPro" id="IPR000182">
    <property type="entry name" value="GNAT_dom"/>
</dbReference>
<sequence>MEIIRINNTQGDLVFALFDQYRVFYKQPSDIDLARRFIQARLDNNESVIFAALLDGGETCAGFTQLYPKYSSARAVRNWILNDLYVDTPYRNQGIGTGLITAAIAFAKTHGAAFVELSTATDNVTAQRLYEHIGFERQTPDVDFLTYRIPAV</sequence>
<dbReference type="PANTHER" id="PTHR43617">
    <property type="entry name" value="L-AMINO ACID N-ACETYLTRANSFERASE"/>
    <property type="match status" value="1"/>
</dbReference>
<dbReference type="PROSITE" id="PS51186">
    <property type="entry name" value="GNAT"/>
    <property type="match status" value="1"/>
</dbReference>
<feature type="domain" description="N-acetyltransferase" evidence="1">
    <location>
        <begin position="1"/>
        <end position="152"/>
    </location>
</feature>
<gene>
    <name evidence="2" type="ORF">SAMN05660226_00683</name>
</gene>
<dbReference type="RefSeq" id="WP_079715432.1">
    <property type="nucleotide sequence ID" value="NZ_FUYS01000002.1"/>
</dbReference>